<protein>
    <recommendedName>
        <fullName evidence="3">DUF7703 domain-containing protein</fullName>
    </recommendedName>
</protein>
<dbReference type="PANTHER" id="PTHR37013">
    <property type="entry name" value="INTEGRAL MEMBRANE PROTEIN (AFU_ORTHOLOGUE AFUA_1G05950)-RELATED"/>
    <property type="match status" value="1"/>
</dbReference>
<dbReference type="OrthoDB" id="405906at2759"/>
<keyword evidence="2" id="KW-0472">Membrane</keyword>
<dbReference type="AlphaFoldDB" id="A0A9W9FZH4"/>
<dbReference type="Pfam" id="PF24802">
    <property type="entry name" value="DUF7703"/>
    <property type="match status" value="1"/>
</dbReference>
<dbReference type="PANTHER" id="PTHR37013:SF3">
    <property type="entry name" value="INTEGRAL MEMBRANE PROTEIN (AFU_ORTHOLOGUE AFUA_1G05950)"/>
    <property type="match status" value="1"/>
</dbReference>
<gene>
    <name evidence="4" type="ORF">N7456_005505</name>
</gene>
<feature type="transmembrane region" description="Helical" evidence="2">
    <location>
        <begin position="26"/>
        <end position="50"/>
    </location>
</feature>
<evidence type="ECO:0000256" key="2">
    <source>
        <dbReference type="SAM" id="Phobius"/>
    </source>
</evidence>
<reference evidence="4" key="1">
    <citation type="submission" date="2022-11" db="EMBL/GenBank/DDBJ databases">
        <authorList>
            <person name="Petersen C."/>
        </authorList>
    </citation>
    <scope>NUCLEOTIDE SEQUENCE</scope>
    <source>
        <strain evidence="4">IBT 30069</strain>
    </source>
</reference>
<evidence type="ECO:0000313" key="5">
    <source>
        <dbReference type="Proteomes" id="UP001149165"/>
    </source>
</evidence>
<feature type="transmembrane region" description="Helical" evidence="2">
    <location>
        <begin position="165"/>
        <end position="183"/>
    </location>
</feature>
<feature type="transmembrane region" description="Helical" evidence="2">
    <location>
        <begin position="121"/>
        <end position="145"/>
    </location>
</feature>
<evidence type="ECO:0000259" key="3">
    <source>
        <dbReference type="Pfam" id="PF24802"/>
    </source>
</evidence>
<feature type="domain" description="DUF7703" evidence="3">
    <location>
        <begin position="27"/>
        <end position="256"/>
    </location>
</feature>
<keyword evidence="2" id="KW-0812">Transmembrane</keyword>
<feature type="compositionally biased region" description="Polar residues" evidence="1">
    <location>
        <begin position="283"/>
        <end position="302"/>
    </location>
</feature>
<dbReference type="EMBL" id="JAPQKH010000003">
    <property type="protein sequence ID" value="KAJ5108830.1"/>
    <property type="molecule type" value="Genomic_DNA"/>
</dbReference>
<comment type="caution">
    <text evidence="4">The sequence shown here is derived from an EMBL/GenBank/DDBJ whole genome shotgun (WGS) entry which is preliminary data.</text>
</comment>
<dbReference type="Proteomes" id="UP001149165">
    <property type="component" value="Unassembled WGS sequence"/>
</dbReference>
<feature type="transmembrane region" description="Helical" evidence="2">
    <location>
        <begin position="204"/>
        <end position="229"/>
    </location>
</feature>
<keyword evidence="2" id="KW-1133">Transmembrane helix</keyword>
<evidence type="ECO:0000256" key="1">
    <source>
        <dbReference type="SAM" id="MobiDB-lite"/>
    </source>
</evidence>
<evidence type="ECO:0000313" key="4">
    <source>
        <dbReference type="EMBL" id="KAJ5108830.1"/>
    </source>
</evidence>
<organism evidence="4 5">
    <name type="scientific">Penicillium angulare</name>
    <dbReference type="NCBI Taxonomy" id="116970"/>
    <lineage>
        <taxon>Eukaryota</taxon>
        <taxon>Fungi</taxon>
        <taxon>Dikarya</taxon>
        <taxon>Ascomycota</taxon>
        <taxon>Pezizomycotina</taxon>
        <taxon>Eurotiomycetes</taxon>
        <taxon>Eurotiomycetidae</taxon>
        <taxon>Eurotiales</taxon>
        <taxon>Aspergillaceae</taxon>
        <taxon>Penicillium</taxon>
    </lineage>
</organism>
<proteinExistence type="predicted"/>
<sequence>MSSSSEASPGNWITGSYTGDSNGVRITIATFVGVAWYNVLELIVLIFLTFKRYEGCYFWSMLISSVGIIPYSVGYLMKFFALTTATWLPISLLTVGWWAMVTGQSFVLYSRLHLVVENQRILRAVKGMIIMNIFFLHVPTTVLTFDSNYSGTYASVSGYDVMEKLQLTGFCVQEVIISSLYMWETNRMLKLNPDRGSRKTIMQLLAVNVSCVLMDIALMIIEFMNFYIYQTTLKATLYSIKLKLEIAVLGKLVNIAHQHLWQSSSRVGRGRYPSFVDPSQITPNLNNPDFTHSDSLPTSSGSKGRATGFEAIDYEEP</sequence>
<reference evidence="4" key="2">
    <citation type="journal article" date="2023" name="IMA Fungus">
        <title>Comparative genomic study of the Penicillium genus elucidates a diverse pangenome and 15 lateral gene transfer events.</title>
        <authorList>
            <person name="Petersen C."/>
            <person name="Sorensen T."/>
            <person name="Nielsen M.R."/>
            <person name="Sondergaard T.E."/>
            <person name="Sorensen J.L."/>
            <person name="Fitzpatrick D.A."/>
            <person name="Frisvad J.C."/>
            <person name="Nielsen K.L."/>
        </authorList>
    </citation>
    <scope>NUCLEOTIDE SEQUENCE</scope>
    <source>
        <strain evidence="4">IBT 30069</strain>
    </source>
</reference>
<feature type="transmembrane region" description="Helical" evidence="2">
    <location>
        <begin position="87"/>
        <end position="109"/>
    </location>
</feature>
<name>A0A9W9FZH4_9EURO</name>
<accession>A0A9W9FZH4</accession>
<feature type="transmembrane region" description="Helical" evidence="2">
    <location>
        <begin position="57"/>
        <end position="81"/>
    </location>
</feature>
<feature type="region of interest" description="Disordered" evidence="1">
    <location>
        <begin position="283"/>
        <end position="317"/>
    </location>
</feature>
<keyword evidence="5" id="KW-1185">Reference proteome</keyword>
<dbReference type="InterPro" id="IPR056120">
    <property type="entry name" value="DUF7703"/>
</dbReference>